<evidence type="ECO:0000313" key="2">
    <source>
        <dbReference type="EMBL" id="GHI54803.1"/>
    </source>
</evidence>
<comment type="caution">
    <text evidence="2">The sequence shown here is derived from an EMBL/GenBank/DDBJ whole genome shotgun (WGS) entry which is preliminary data.</text>
</comment>
<keyword evidence="3" id="KW-1185">Reference proteome</keyword>
<name>A0ABQ3RG12_STRRR</name>
<reference evidence="3" key="1">
    <citation type="submission" date="2023-07" db="EMBL/GenBank/DDBJ databases">
        <title>Whole genome shotgun sequence of Streptomyces achromogenes subsp. rubradiris NBRC 14000.</title>
        <authorList>
            <person name="Komaki H."/>
            <person name="Tamura T."/>
        </authorList>
    </citation>
    <scope>NUCLEOTIDE SEQUENCE [LARGE SCALE GENOMIC DNA]</scope>
    <source>
        <strain evidence="3">NBRC 14000</strain>
    </source>
</reference>
<organism evidence="2 3">
    <name type="scientific">Streptomyces rubradiris</name>
    <name type="common">Streptomyces achromogenes subsp. rubradiris</name>
    <dbReference type="NCBI Taxonomy" id="285531"/>
    <lineage>
        <taxon>Bacteria</taxon>
        <taxon>Bacillati</taxon>
        <taxon>Actinomycetota</taxon>
        <taxon>Actinomycetes</taxon>
        <taxon>Kitasatosporales</taxon>
        <taxon>Streptomycetaceae</taxon>
        <taxon>Streptomyces</taxon>
    </lineage>
</organism>
<proteinExistence type="predicted"/>
<evidence type="ECO:0000259" key="1">
    <source>
        <dbReference type="Pfam" id="PF13649"/>
    </source>
</evidence>
<dbReference type="EMBL" id="BNEA01000015">
    <property type="protein sequence ID" value="GHI54803.1"/>
    <property type="molecule type" value="Genomic_DNA"/>
</dbReference>
<evidence type="ECO:0000313" key="3">
    <source>
        <dbReference type="Proteomes" id="UP000646738"/>
    </source>
</evidence>
<dbReference type="SUPFAM" id="SSF53335">
    <property type="entry name" value="S-adenosyl-L-methionine-dependent methyltransferases"/>
    <property type="match status" value="1"/>
</dbReference>
<dbReference type="CDD" id="cd02440">
    <property type="entry name" value="AdoMet_MTases"/>
    <property type="match status" value="1"/>
</dbReference>
<dbReference type="InterPro" id="IPR041698">
    <property type="entry name" value="Methyltransf_25"/>
</dbReference>
<feature type="domain" description="Methyltransferase" evidence="1">
    <location>
        <begin position="15"/>
        <end position="78"/>
    </location>
</feature>
<sequence length="85" mass="8679">MDLLAELAGNDGRALELGVGTGRIAPPLAARGVEVHGIDMWRAMVERLRSNPGGGGIGVTIGDFATAKVEGSFSAPTSSATRSRT</sequence>
<dbReference type="Pfam" id="PF13649">
    <property type="entry name" value="Methyltransf_25"/>
    <property type="match status" value="1"/>
</dbReference>
<protein>
    <recommendedName>
        <fullName evidence="1">Methyltransferase domain-containing protein</fullName>
    </recommendedName>
</protein>
<gene>
    <name evidence="2" type="ORF">Srubr_46490</name>
</gene>
<accession>A0ABQ3RG12</accession>
<dbReference type="Proteomes" id="UP000646738">
    <property type="component" value="Unassembled WGS sequence"/>
</dbReference>
<dbReference type="InterPro" id="IPR029063">
    <property type="entry name" value="SAM-dependent_MTases_sf"/>
</dbReference>
<dbReference type="Gene3D" id="3.40.50.150">
    <property type="entry name" value="Vaccinia Virus protein VP39"/>
    <property type="match status" value="1"/>
</dbReference>